<dbReference type="GO" id="GO:0009888">
    <property type="term" value="P:tissue development"/>
    <property type="evidence" value="ECO:0007669"/>
    <property type="project" value="TreeGrafter"/>
</dbReference>
<evidence type="ECO:0000256" key="3">
    <source>
        <dbReference type="ARBA" id="ARBA00022530"/>
    </source>
</evidence>
<keyword evidence="8" id="KW-0325">Glycoprotein</keyword>
<dbReference type="Gene3D" id="2.60.120.260">
    <property type="entry name" value="Galactose-binding domain-like"/>
    <property type="match status" value="1"/>
</dbReference>
<protein>
    <submittedName>
        <fullName evidence="11">Uncharacterized protein</fullName>
    </submittedName>
</protein>
<evidence type="ECO:0000256" key="5">
    <source>
        <dbReference type="ARBA" id="ARBA00022737"/>
    </source>
</evidence>
<evidence type="ECO:0000256" key="4">
    <source>
        <dbReference type="ARBA" id="ARBA00022729"/>
    </source>
</evidence>
<organism evidence="11 12">
    <name type="scientific">Phlebotomus papatasi</name>
    <name type="common">Sandfly</name>
    <dbReference type="NCBI Taxonomy" id="29031"/>
    <lineage>
        <taxon>Eukaryota</taxon>
        <taxon>Metazoa</taxon>
        <taxon>Ecdysozoa</taxon>
        <taxon>Arthropoda</taxon>
        <taxon>Hexapoda</taxon>
        <taxon>Insecta</taxon>
        <taxon>Pterygota</taxon>
        <taxon>Neoptera</taxon>
        <taxon>Endopterygota</taxon>
        <taxon>Diptera</taxon>
        <taxon>Nematocera</taxon>
        <taxon>Psychodoidea</taxon>
        <taxon>Psychodidae</taxon>
        <taxon>Phlebotomus</taxon>
        <taxon>Phlebotomus</taxon>
    </lineage>
</organism>
<dbReference type="Pfam" id="PF00055">
    <property type="entry name" value="Laminin_N"/>
    <property type="match status" value="1"/>
</dbReference>
<dbReference type="SMART" id="SM00136">
    <property type="entry name" value="LamNT"/>
    <property type="match status" value="1"/>
</dbReference>
<keyword evidence="2" id="KW-0964">Secreted</keyword>
<comment type="caution">
    <text evidence="10">Lacks conserved residue(s) required for the propagation of feature annotation.</text>
</comment>
<keyword evidence="9 10" id="KW-0424">Laminin EGF-like domain</keyword>
<evidence type="ECO:0000256" key="6">
    <source>
        <dbReference type="ARBA" id="ARBA00022869"/>
    </source>
</evidence>
<dbReference type="Proteomes" id="UP000092462">
    <property type="component" value="Unassembled WGS sequence"/>
</dbReference>
<dbReference type="GO" id="GO:0007411">
    <property type="term" value="P:axon guidance"/>
    <property type="evidence" value="ECO:0007669"/>
    <property type="project" value="TreeGrafter"/>
</dbReference>
<evidence type="ECO:0000256" key="1">
    <source>
        <dbReference type="ARBA" id="ARBA00004302"/>
    </source>
</evidence>
<accession>A0A1B0DI91</accession>
<dbReference type="InterPro" id="IPR050440">
    <property type="entry name" value="Laminin/Netrin_ECM"/>
</dbReference>
<dbReference type="SUPFAM" id="SSF57196">
    <property type="entry name" value="EGF/Laminin"/>
    <property type="match status" value="4"/>
</dbReference>
<keyword evidence="3" id="KW-0272">Extracellular matrix</keyword>
<dbReference type="PROSITE" id="PS51117">
    <property type="entry name" value="LAMININ_NTER"/>
    <property type="match status" value="1"/>
</dbReference>
<evidence type="ECO:0000256" key="9">
    <source>
        <dbReference type="ARBA" id="ARBA00023292"/>
    </source>
</evidence>
<dbReference type="VEuPathDB" id="VectorBase:PPAI007875"/>
<dbReference type="SMART" id="SM00180">
    <property type="entry name" value="EGF_Lam"/>
    <property type="match status" value="4"/>
</dbReference>
<dbReference type="InterPro" id="IPR008211">
    <property type="entry name" value="Laminin_N"/>
</dbReference>
<dbReference type="AlphaFoldDB" id="A0A1B0DI91"/>
<dbReference type="Gene3D" id="2.10.25.10">
    <property type="entry name" value="Laminin"/>
    <property type="match status" value="3"/>
</dbReference>
<dbReference type="EMBL" id="AJVK01034313">
    <property type="status" value="NOT_ANNOTATED_CDS"/>
    <property type="molecule type" value="Genomic_DNA"/>
</dbReference>
<comment type="subcellular location">
    <subcellularLocation>
        <location evidence="1">Secreted</location>
        <location evidence="1">Extracellular space</location>
        <location evidence="1">Extracellular matrix</location>
        <location evidence="1">Basement membrane</location>
    </subcellularLocation>
</comment>
<sequence length="355" mass="40608">WRILRPGLWTLEKSTDYGKTWKPWQHFSDTPADCETYFGRDSLKPITQDDDVICTTEYSKIVPLENGEIPVTLLNNRPSANNYFNSTILQEWTRATNVRIRLLRTKNLLGHLMSVARQDPTVTRRYFYSIKDISIGGRCMCNGHADTCHILDPSSPNRVLACQCRHDTCGIHCNECCPGYEQKKWRQNTNARPFHCEPCNCFGHSSSCIYDEDVDAKGLSLDIHGYYEGGGVCQNCQHNTEGINCNKCKEKFYRPYGKHWNETDVCHPCNCHYHYSTGNCEEETGRCECRKEFQPPNCDSCSYGHFGYPDCKPCTCNLNGTNGYACEPHGGKCPCKPNFDGDYCGEMQRRILQFP</sequence>
<dbReference type="InterPro" id="IPR002049">
    <property type="entry name" value="LE_dom"/>
</dbReference>
<dbReference type="PANTHER" id="PTHR10574">
    <property type="entry name" value="NETRIN/LAMININ-RELATED"/>
    <property type="match status" value="1"/>
</dbReference>
<evidence type="ECO:0000313" key="12">
    <source>
        <dbReference type="Proteomes" id="UP000092462"/>
    </source>
</evidence>
<dbReference type="GO" id="GO:0005604">
    <property type="term" value="C:basement membrane"/>
    <property type="evidence" value="ECO:0007669"/>
    <property type="project" value="UniProtKB-SubCell"/>
</dbReference>
<dbReference type="EnsemblMetazoa" id="PPAI007875-RA">
    <property type="protein sequence ID" value="PPAI007875-PA"/>
    <property type="gene ID" value="PPAI007875"/>
</dbReference>
<keyword evidence="6" id="KW-0084">Basement membrane</keyword>
<evidence type="ECO:0000313" key="11">
    <source>
        <dbReference type="EnsemblMetazoa" id="PPAI007875-PA"/>
    </source>
</evidence>
<dbReference type="Pfam" id="PF00053">
    <property type="entry name" value="EGF_laminin"/>
    <property type="match status" value="4"/>
</dbReference>
<dbReference type="CDD" id="cd00055">
    <property type="entry name" value="EGF_Lam"/>
    <property type="match status" value="3"/>
</dbReference>
<evidence type="ECO:0000256" key="8">
    <source>
        <dbReference type="ARBA" id="ARBA00023180"/>
    </source>
</evidence>
<dbReference type="PANTHER" id="PTHR10574:SF406">
    <property type="entry name" value="LAMININ SUBUNIT ALPHA 5"/>
    <property type="match status" value="1"/>
</dbReference>
<evidence type="ECO:0000256" key="7">
    <source>
        <dbReference type="ARBA" id="ARBA00023157"/>
    </source>
</evidence>
<dbReference type="PROSITE" id="PS50027">
    <property type="entry name" value="EGF_LAM_2"/>
    <property type="match status" value="1"/>
</dbReference>
<dbReference type="VEuPathDB" id="VectorBase:PPAPM1_008916"/>
<keyword evidence="4" id="KW-0732">Signal</keyword>
<proteinExistence type="predicted"/>
<feature type="disulfide bond" evidence="10">
    <location>
        <begin position="289"/>
        <end position="298"/>
    </location>
</feature>
<keyword evidence="7 10" id="KW-1015">Disulfide bond</keyword>
<dbReference type="FunFam" id="2.10.25.10:FF:000069">
    <property type="entry name" value="Laminin subunit alpha 1"/>
    <property type="match status" value="1"/>
</dbReference>
<name>A0A1B0DI91_PHLPP</name>
<dbReference type="GO" id="GO:0005201">
    <property type="term" value="F:extracellular matrix structural constituent"/>
    <property type="evidence" value="ECO:0007669"/>
    <property type="project" value="TreeGrafter"/>
</dbReference>
<evidence type="ECO:0000256" key="2">
    <source>
        <dbReference type="ARBA" id="ARBA00022525"/>
    </source>
</evidence>
<dbReference type="GO" id="GO:0009887">
    <property type="term" value="P:animal organ morphogenesis"/>
    <property type="evidence" value="ECO:0007669"/>
    <property type="project" value="TreeGrafter"/>
</dbReference>
<evidence type="ECO:0000256" key="10">
    <source>
        <dbReference type="PROSITE-ProRule" id="PRU00460"/>
    </source>
</evidence>
<keyword evidence="5" id="KW-0677">Repeat</keyword>
<reference evidence="11" key="1">
    <citation type="submission" date="2022-08" db="UniProtKB">
        <authorList>
            <consortium name="EnsemblMetazoa"/>
        </authorList>
    </citation>
    <scope>IDENTIFICATION</scope>
    <source>
        <strain evidence="11">Israel</strain>
    </source>
</reference>
<keyword evidence="12" id="KW-1185">Reference proteome</keyword>